<reference evidence="2 3" key="1">
    <citation type="submission" date="2019-03" db="EMBL/GenBank/DDBJ databases">
        <title>Three New Species of Nocardioides, Nocardioides euryhalodurans sp. nov., Nocardioides seonyuensis sp. nov. and Nocardioides eburneoflavus sp. nov., Iolated from Soil.</title>
        <authorList>
            <person name="Roh S.G."/>
            <person name="Lee C."/>
            <person name="Kim M.-K."/>
            <person name="Kim S.B."/>
        </authorList>
    </citation>
    <scope>NUCLEOTIDE SEQUENCE [LARGE SCALE GENOMIC DNA]</scope>
    <source>
        <strain evidence="2 3">MMS17-SY117</strain>
    </source>
</reference>
<keyword evidence="3" id="KW-1185">Reference proteome</keyword>
<gene>
    <name evidence="2" type="ORF">EXE57_03265</name>
</gene>
<keyword evidence="1" id="KW-0732">Signal</keyword>
<evidence type="ECO:0000313" key="2">
    <source>
        <dbReference type="EMBL" id="QBR91395.1"/>
    </source>
</evidence>
<dbReference type="Proteomes" id="UP000294894">
    <property type="component" value="Chromosome"/>
</dbReference>
<dbReference type="RefSeq" id="WP_135073966.1">
    <property type="nucleotide sequence ID" value="NZ_CP038267.1"/>
</dbReference>
<name>A0A4P7GHQ3_9ACTN</name>
<protein>
    <submittedName>
        <fullName evidence="2">Uncharacterized protein</fullName>
    </submittedName>
</protein>
<evidence type="ECO:0000313" key="3">
    <source>
        <dbReference type="Proteomes" id="UP000294894"/>
    </source>
</evidence>
<organism evidence="2 3">
    <name type="scientific">Nocardioides euryhalodurans</name>
    <dbReference type="NCBI Taxonomy" id="2518370"/>
    <lineage>
        <taxon>Bacteria</taxon>
        <taxon>Bacillati</taxon>
        <taxon>Actinomycetota</taxon>
        <taxon>Actinomycetes</taxon>
        <taxon>Propionibacteriales</taxon>
        <taxon>Nocardioidaceae</taxon>
        <taxon>Nocardioides</taxon>
    </lineage>
</organism>
<feature type="chain" id="PRO_5038403416" evidence="1">
    <location>
        <begin position="25"/>
        <end position="179"/>
    </location>
</feature>
<proteinExistence type="predicted"/>
<dbReference type="AlphaFoldDB" id="A0A4P7GHQ3"/>
<feature type="signal peptide" evidence="1">
    <location>
        <begin position="1"/>
        <end position="24"/>
    </location>
</feature>
<accession>A0A4P7GHQ3</accession>
<sequence length="179" mass="19597">MRSKHVLTRAAVAGGLACWALVPAAPADAVKPHKEHISEPYAFVAEDYCGLEDVVEIEGLFEADLQIHNRRGLDYYIEHQVITETHTLGDVTLTRVSKPMFKDLKVVDLGDTVRITVLGTGPESTYGPDGKAIARNPGQFRFQVVIDEATGEELSFEVLKESTGRTDDFCAIVLPVLMG</sequence>
<evidence type="ECO:0000256" key="1">
    <source>
        <dbReference type="SAM" id="SignalP"/>
    </source>
</evidence>
<dbReference type="EMBL" id="CP038267">
    <property type="protein sequence ID" value="QBR91395.1"/>
    <property type="molecule type" value="Genomic_DNA"/>
</dbReference>
<dbReference type="KEGG" id="noy:EXE57_03265"/>
<dbReference type="OrthoDB" id="3788955at2"/>